<dbReference type="InterPro" id="IPR011008">
    <property type="entry name" value="Dimeric_a/b-barrel"/>
</dbReference>
<dbReference type="Pfam" id="PF01037">
    <property type="entry name" value="AsnC_trans_reg"/>
    <property type="match status" value="2"/>
</dbReference>
<dbReference type="EMBL" id="JAMTCP010000003">
    <property type="protein sequence ID" value="MCP2257280.1"/>
    <property type="molecule type" value="Genomic_DNA"/>
</dbReference>
<dbReference type="PRINTS" id="PR00033">
    <property type="entry name" value="HTHASNC"/>
</dbReference>
<keyword evidence="1" id="KW-0805">Transcription regulation</keyword>
<dbReference type="GO" id="GO:0003677">
    <property type="term" value="F:DNA binding"/>
    <property type="evidence" value="ECO:0007669"/>
    <property type="project" value="UniProtKB-KW"/>
</dbReference>
<dbReference type="InterPro" id="IPR036390">
    <property type="entry name" value="WH_DNA-bd_sf"/>
</dbReference>
<accession>A0ABT1HP49</accession>
<organism evidence="6 7">
    <name type="scientific">Streptoalloteichus tenebrarius (strain ATCC 17920 / DSM 40477 / JCM 4838 / CBS 697.72 / NBRC 16177 / NCIMB 11028 / NRRL B-12390 / A12253. 1 / ISP 5477)</name>
    <name type="common">Streptomyces tenebrarius</name>
    <dbReference type="NCBI Taxonomy" id="1933"/>
    <lineage>
        <taxon>Bacteria</taxon>
        <taxon>Bacillati</taxon>
        <taxon>Actinomycetota</taxon>
        <taxon>Actinomycetes</taxon>
        <taxon>Pseudonocardiales</taxon>
        <taxon>Pseudonocardiaceae</taxon>
        <taxon>Streptoalloteichus</taxon>
    </lineage>
</organism>
<keyword evidence="3" id="KW-0804">Transcription</keyword>
<dbReference type="Pfam" id="PF09339">
    <property type="entry name" value="HTH_IclR"/>
    <property type="match status" value="1"/>
</dbReference>
<proteinExistence type="predicted"/>
<protein>
    <submittedName>
        <fullName evidence="6">DNA-binding transcriptional regulator, Lrp family</fullName>
    </submittedName>
</protein>
<dbReference type="PANTHER" id="PTHR30154:SF34">
    <property type="entry name" value="TRANSCRIPTIONAL REGULATOR AZLB"/>
    <property type="match status" value="1"/>
</dbReference>
<evidence type="ECO:0000256" key="3">
    <source>
        <dbReference type="ARBA" id="ARBA00023163"/>
    </source>
</evidence>
<dbReference type="PANTHER" id="PTHR30154">
    <property type="entry name" value="LEUCINE-RESPONSIVE REGULATORY PROTEIN"/>
    <property type="match status" value="1"/>
</dbReference>
<dbReference type="InterPro" id="IPR019888">
    <property type="entry name" value="Tscrpt_reg_AsnC-like"/>
</dbReference>
<keyword evidence="7" id="KW-1185">Reference proteome</keyword>
<evidence type="ECO:0000259" key="5">
    <source>
        <dbReference type="PROSITE" id="PS50956"/>
    </source>
</evidence>
<dbReference type="InterPro" id="IPR036388">
    <property type="entry name" value="WH-like_DNA-bd_sf"/>
</dbReference>
<comment type="caution">
    <text evidence="6">The sequence shown here is derived from an EMBL/GenBank/DDBJ whole genome shotgun (WGS) entry which is preliminary data.</text>
</comment>
<evidence type="ECO:0000256" key="1">
    <source>
        <dbReference type="ARBA" id="ARBA00023015"/>
    </source>
</evidence>
<evidence type="ECO:0000256" key="2">
    <source>
        <dbReference type="ARBA" id="ARBA00023125"/>
    </source>
</evidence>
<dbReference type="SUPFAM" id="SSF54909">
    <property type="entry name" value="Dimeric alpha+beta barrel"/>
    <property type="match status" value="2"/>
</dbReference>
<evidence type="ECO:0000256" key="4">
    <source>
        <dbReference type="SAM" id="MobiDB-lite"/>
    </source>
</evidence>
<reference evidence="6 7" key="1">
    <citation type="submission" date="2022-06" db="EMBL/GenBank/DDBJ databases">
        <title>Genomic Encyclopedia of Archaeal and Bacterial Type Strains, Phase II (KMG-II): from individual species to whole genera.</title>
        <authorList>
            <person name="Goeker M."/>
        </authorList>
    </citation>
    <scope>NUCLEOTIDE SEQUENCE [LARGE SCALE GENOMIC DNA]</scope>
    <source>
        <strain evidence="6 7">DSM 40477</strain>
    </source>
</reference>
<keyword evidence="2 6" id="KW-0238">DNA-binding</keyword>
<dbReference type="Proteomes" id="UP001205311">
    <property type="component" value="Unassembled WGS sequence"/>
</dbReference>
<feature type="region of interest" description="Disordered" evidence="4">
    <location>
        <begin position="1"/>
        <end position="36"/>
    </location>
</feature>
<dbReference type="Pfam" id="PF13404">
    <property type="entry name" value="HTH_AsnC-type"/>
    <property type="match status" value="1"/>
</dbReference>
<sequence>MASVGPKIRPMGRAARRPAAEAARPAPARTDPGSAAGVAGVDLDEVDLDVIAALQLDPRAPFDRIADLLGGSGRTVARRVERMVDAGILRFVGEVHRSLLSEGSRVHSFVRTEPQRINDVAAALTEMPEVAFCCTTAGRASVYCTAVPAGGARADFLTRRLPAVPGILATRSEIELRVLRKASSWRLPRLTPAQRRELTRPEGEFALRPRPLSEEERGAVELLRADSRLAFADLARALGMTQPRARRLVLGLFEEGLVRPRVDIEPSALGYRTEAIISLNTRFGRTAAVADALARYEGTRYVARVAGTASLLCQVVFRDETALADFMDGQLSGVDEVVQAEVSVILDVTKRLWIPRHGALLGEPRFPDLLA</sequence>
<dbReference type="InterPro" id="IPR019887">
    <property type="entry name" value="Tscrpt_reg_AsnC/Lrp_C"/>
</dbReference>
<feature type="domain" description="HTH asnC-type" evidence="5">
    <location>
        <begin position="43"/>
        <end position="105"/>
    </location>
</feature>
<dbReference type="SMART" id="SM00344">
    <property type="entry name" value="HTH_ASNC"/>
    <property type="match status" value="2"/>
</dbReference>
<dbReference type="Gene3D" id="3.30.70.920">
    <property type="match status" value="2"/>
</dbReference>
<evidence type="ECO:0000313" key="7">
    <source>
        <dbReference type="Proteomes" id="UP001205311"/>
    </source>
</evidence>
<dbReference type="InterPro" id="IPR005471">
    <property type="entry name" value="Tscrpt_reg_IclR_N"/>
</dbReference>
<gene>
    <name evidence="6" type="ORF">LX15_000965</name>
</gene>
<name>A0ABT1HP49_STRSD</name>
<dbReference type="Gene3D" id="1.10.10.10">
    <property type="entry name" value="Winged helix-like DNA-binding domain superfamily/Winged helix DNA-binding domain"/>
    <property type="match status" value="1"/>
</dbReference>
<evidence type="ECO:0000313" key="6">
    <source>
        <dbReference type="EMBL" id="MCP2257280.1"/>
    </source>
</evidence>
<dbReference type="SUPFAM" id="SSF46785">
    <property type="entry name" value="Winged helix' DNA-binding domain"/>
    <property type="match status" value="2"/>
</dbReference>
<dbReference type="InterPro" id="IPR000485">
    <property type="entry name" value="AsnC-type_HTH_dom"/>
</dbReference>
<dbReference type="PROSITE" id="PS50956">
    <property type="entry name" value="HTH_ASNC_2"/>
    <property type="match status" value="1"/>
</dbReference>
<feature type="compositionally biased region" description="Low complexity" evidence="4">
    <location>
        <begin position="20"/>
        <end position="29"/>
    </location>
</feature>